<dbReference type="GO" id="GO:0006508">
    <property type="term" value="P:proteolysis"/>
    <property type="evidence" value="ECO:0007669"/>
    <property type="project" value="InterPro"/>
</dbReference>
<dbReference type="GO" id="GO:0004252">
    <property type="term" value="F:serine-type endopeptidase activity"/>
    <property type="evidence" value="ECO:0007669"/>
    <property type="project" value="InterPro"/>
</dbReference>
<feature type="domain" description="Peptidase S1" evidence="1">
    <location>
        <begin position="7"/>
        <end position="175"/>
    </location>
</feature>
<dbReference type="InterPro" id="IPR009003">
    <property type="entry name" value="Peptidase_S1_PA"/>
</dbReference>
<dbReference type="AlphaFoldDB" id="A0A7E4V8T0"/>
<dbReference type="WBParaSite" id="Pan_g17394.t1">
    <property type="protein sequence ID" value="Pan_g17394.t1"/>
    <property type="gene ID" value="Pan_g17394"/>
</dbReference>
<evidence type="ECO:0000313" key="3">
    <source>
        <dbReference type="WBParaSite" id="Pan_g17394.t1"/>
    </source>
</evidence>
<reference evidence="2" key="1">
    <citation type="journal article" date="2013" name="Genetics">
        <title>The draft genome and transcriptome of Panagrellus redivivus are shaped by the harsh demands of a free-living lifestyle.</title>
        <authorList>
            <person name="Srinivasan J."/>
            <person name="Dillman A.R."/>
            <person name="Macchietto M.G."/>
            <person name="Heikkinen L."/>
            <person name="Lakso M."/>
            <person name="Fracchia K.M."/>
            <person name="Antoshechkin I."/>
            <person name="Mortazavi A."/>
            <person name="Wong G."/>
            <person name="Sternberg P.W."/>
        </authorList>
    </citation>
    <scope>NUCLEOTIDE SEQUENCE [LARGE SCALE GENOMIC DNA]</scope>
    <source>
        <strain evidence="2">MT8872</strain>
    </source>
</reference>
<dbReference type="Pfam" id="PF00089">
    <property type="entry name" value="Trypsin"/>
    <property type="match status" value="1"/>
</dbReference>
<sequence>MRHWGDCTGTIIAPRYILTSLDCLVLAAEQLKAKIQFILRHVAVRTGTAYKTRNGIISPVSDFFVTNNTKAEVIEQIVILKLPRNVTNTEDAEPIKLGHWQPEVGASLSIAGQTRIVNGRDVPVNHYVIGKATITSFRGLNFAFCVRDMDQGATARDEGGPAYKAVKGEYVQVGMVRSIEWTVTANNHVLNKEQYLWIAPFCNFIKATTKGEARCKRIR</sequence>
<evidence type="ECO:0000259" key="1">
    <source>
        <dbReference type="Pfam" id="PF00089"/>
    </source>
</evidence>
<organism evidence="2 3">
    <name type="scientific">Panagrellus redivivus</name>
    <name type="common">Microworm</name>
    <dbReference type="NCBI Taxonomy" id="6233"/>
    <lineage>
        <taxon>Eukaryota</taxon>
        <taxon>Metazoa</taxon>
        <taxon>Ecdysozoa</taxon>
        <taxon>Nematoda</taxon>
        <taxon>Chromadorea</taxon>
        <taxon>Rhabditida</taxon>
        <taxon>Tylenchina</taxon>
        <taxon>Panagrolaimomorpha</taxon>
        <taxon>Panagrolaimoidea</taxon>
        <taxon>Panagrolaimidae</taxon>
        <taxon>Panagrellus</taxon>
    </lineage>
</organism>
<accession>A0A7E4V8T0</accession>
<reference evidence="3" key="2">
    <citation type="submission" date="2020-10" db="UniProtKB">
        <authorList>
            <consortium name="WormBaseParasite"/>
        </authorList>
    </citation>
    <scope>IDENTIFICATION</scope>
</reference>
<dbReference type="InterPro" id="IPR043504">
    <property type="entry name" value="Peptidase_S1_PA_chymotrypsin"/>
</dbReference>
<keyword evidence="2" id="KW-1185">Reference proteome</keyword>
<name>A0A7E4V8T0_PANRE</name>
<dbReference type="InterPro" id="IPR001254">
    <property type="entry name" value="Trypsin_dom"/>
</dbReference>
<dbReference type="SUPFAM" id="SSF50494">
    <property type="entry name" value="Trypsin-like serine proteases"/>
    <property type="match status" value="1"/>
</dbReference>
<protein>
    <submittedName>
        <fullName evidence="3">Peptidase S1 domain-containing protein</fullName>
    </submittedName>
</protein>
<dbReference type="Proteomes" id="UP000492821">
    <property type="component" value="Unassembled WGS sequence"/>
</dbReference>
<evidence type="ECO:0000313" key="2">
    <source>
        <dbReference type="Proteomes" id="UP000492821"/>
    </source>
</evidence>
<proteinExistence type="predicted"/>
<dbReference type="Gene3D" id="2.40.10.10">
    <property type="entry name" value="Trypsin-like serine proteases"/>
    <property type="match status" value="1"/>
</dbReference>